<dbReference type="PANTHER" id="PTHR43586">
    <property type="entry name" value="CYSTEINE DESULFURASE"/>
    <property type="match status" value="1"/>
</dbReference>
<name>B8GS98_THISH</name>
<dbReference type="Proteomes" id="UP000002383">
    <property type="component" value="Chromosome"/>
</dbReference>
<dbReference type="EMBL" id="CP001339">
    <property type="protein sequence ID" value="ACL72802.1"/>
    <property type="molecule type" value="Genomic_DNA"/>
</dbReference>
<dbReference type="Gene3D" id="3.40.640.10">
    <property type="entry name" value="Type I PLP-dependent aspartate aminotransferase-like (Major domain)"/>
    <property type="match status" value="1"/>
</dbReference>
<gene>
    <name evidence="3" type="ordered locus">Tgr7_1720</name>
</gene>
<dbReference type="InterPro" id="IPR000192">
    <property type="entry name" value="Aminotrans_V_dom"/>
</dbReference>
<accession>B8GS98</accession>
<organism evidence="3 4">
    <name type="scientific">Thioalkalivibrio sulfidiphilus (strain HL-EbGR7)</name>
    <dbReference type="NCBI Taxonomy" id="396588"/>
    <lineage>
        <taxon>Bacteria</taxon>
        <taxon>Pseudomonadati</taxon>
        <taxon>Pseudomonadota</taxon>
        <taxon>Gammaproteobacteria</taxon>
        <taxon>Chromatiales</taxon>
        <taxon>Ectothiorhodospiraceae</taxon>
        <taxon>Thioalkalivibrio</taxon>
    </lineage>
</organism>
<dbReference type="Gene3D" id="3.90.1150.10">
    <property type="entry name" value="Aspartate Aminotransferase, domain 1"/>
    <property type="match status" value="1"/>
</dbReference>
<dbReference type="SUPFAM" id="SSF53383">
    <property type="entry name" value="PLP-dependent transferases"/>
    <property type="match status" value="1"/>
</dbReference>
<sequence>MPHFRACIARLLEGLHSYHLTLHTSPDLACTPMHPEFPLEPGLIHLNHAAVGPWPRRTAEAVHRFAEANLRAGSRDYPAWTREETRLRGLLARLINAPSPEDIALLKNTSEALSVVAYGLDWVRGDNVVFPREEFPSNRLVWESLEPRFGVEARRVDLAGAVDPEAALIEAMDANTRLLSVSAVQYASGLRLDLERLGAACRKRDVLFCVDAIQQLGALPFDAQACHADFVAADGHKWMLGPEGLAVFYVRAGIRDWLKLNQFGWHMVEALGDYDRTDWEPAASARRFECGSPNMLAIHALAASLDLLLETGLENIAESISGKISYLIDSLESKGFDILTPKAAARRAGILTFRRPGQDMAALHQRLMAAGVLCAHRGGGVRFSPHFYTPQADLDAALDLL</sequence>
<dbReference type="InterPro" id="IPR015421">
    <property type="entry name" value="PyrdxlP-dep_Trfase_major"/>
</dbReference>
<evidence type="ECO:0000256" key="1">
    <source>
        <dbReference type="ARBA" id="ARBA00022898"/>
    </source>
</evidence>
<dbReference type="InterPro" id="IPR015424">
    <property type="entry name" value="PyrdxlP-dep_Trfase"/>
</dbReference>
<keyword evidence="4" id="KW-1185">Reference proteome</keyword>
<dbReference type="PANTHER" id="PTHR43586:SF15">
    <property type="entry name" value="BLR3095 PROTEIN"/>
    <property type="match status" value="1"/>
</dbReference>
<dbReference type="AlphaFoldDB" id="B8GS98"/>
<dbReference type="eggNOG" id="COG0520">
    <property type="taxonomic scope" value="Bacteria"/>
</dbReference>
<feature type="domain" description="Aminotransferase class V" evidence="2">
    <location>
        <begin position="79"/>
        <end position="395"/>
    </location>
</feature>
<keyword evidence="1" id="KW-0663">Pyridoxal phosphate</keyword>
<dbReference type="KEGG" id="tgr:Tgr7_1720"/>
<evidence type="ECO:0000313" key="4">
    <source>
        <dbReference type="Proteomes" id="UP000002383"/>
    </source>
</evidence>
<evidence type="ECO:0000313" key="3">
    <source>
        <dbReference type="EMBL" id="ACL72802.1"/>
    </source>
</evidence>
<reference evidence="3 4" key="1">
    <citation type="journal article" date="2011" name="Stand. Genomic Sci.">
        <title>Complete genome sequence of 'Thioalkalivibrio sulfidophilus' HL-EbGr7.</title>
        <authorList>
            <person name="Muyzer G."/>
            <person name="Sorokin D.Y."/>
            <person name="Mavromatis K."/>
            <person name="Lapidus A."/>
            <person name="Clum A."/>
            <person name="Ivanova N."/>
            <person name="Pati A."/>
            <person name="d'Haeseleer P."/>
            <person name="Woyke T."/>
            <person name="Kyrpides N.C."/>
        </authorList>
    </citation>
    <scope>NUCLEOTIDE SEQUENCE [LARGE SCALE GENOMIC DNA]</scope>
    <source>
        <strain evidence="3 4">HL-EbGR7</strain>
    </source>
</reference>
<evidence type="ECO:0000259" key="2">
    <source>
        <dbReference type="Pfam" id="PF00266"/>
    </source>
</evidence>
<dbReference type="Pfam" id="PF00266">
    <property type="entry name" value="Aminotran_5"/>
    <property type="match status" value="1"/>
</dbReference>
<protein>
    <recommendedName>
        <fullName evidence="2">Aminotransferase class V domain-containing protein</fullName>
    </recommendedName>
</protein>
<dbReference type="STRING" id="396588.Tgr7_1720"/>
<dbReference type="HOGENOM" id="CLU_003433_2_1_6"/>
<dbReference type="InterPro" id="IPR015422">
    <property type="entry name" value="PyrdxlP-dep_Trfase_small"/>
</dbReference>
<proteinExistence type="predicted"/>